<keyword evidence="1 2" id="KW-0129">CBS domain</keyword>
<dbReference type="PANTHER" id="PTHR43080">
    <property type="entry name" value="CBS DOMAIN-CONTAINING PROTEIN CBSX3, MITOCHONDRIAL"/>
    <property type="match status" value="1"/>
</dbReference>
<evidence type="ECO:0000259" key="3">
    <source>
        <dbReference type="PROSITE" id="PS51371"/>
    </source>
</evidence>
<comment type="caution">
    <text evidence="4">The sequence shown here is derived from an EMBL/GenBank/DDBJ whole genome shotgun (WGS) entry which is preliminary data.</text>
</comment>
<keyword evidence="5" id="KW-1185">Reference proteome</keyword>
<dbReference type="GO" id="GO:0003938">
    <property type="term" value="F:IMP dehydrogenase activity"/>
    <property type="evidence" value="ECO:0007669"/>
    <property type="project" value="UniProtKB-EC"/>
</dbReference>
<dbReference type="SMART" id="SM00116">
    <property type="entry name" value="CBS"/>
    <property type="match status" value="2"/>
</dbReference>
<protein>
    <submittedName>
        <fullName evidence="4">Inosine-5'-monophosphate dehydrogenase</fullName>
        <ecNumber evidence="4">1.1.1.205</ecNumber>
    </submittedName>
</protein>
<dbReference type="EC" id="1.1.1.205" evidence="4"/>
<accession>A0ABM9B2C0</accession>
<dbReference type="Proteomes" id="UP000837803">
    <property type="component" value="Unassembled WGS sequence"/>
</dbReference>
<feature type="domain" description="CBS" evidence="3">
    <location>
        <begin position="74"/>
        <end position="133"/>
    </location>
</feature>
<evidence type="ECO:0000256" key="2">
    <source>
        <dbReference type="PROSITE-ProRule" id="PRU00703"/>
    </source>
</evidence>
<feature type="domain" description="CBS" evidence="3">
    <location>
        <begin position="9"/>
        <end position="66"/>
    </location>
</feature>
<name>A0ABM9B2C0_9BACT</name>
<sequence>MNEEVRTIMTTDIVTVQPFQSVGDVARIMLREQLQQLPVVDATNRLVGLITSYDMWRDVRRNRNSENRTVGEVMNVHVVKLMPKDKVGTAAELFMDRRFKTLPVVNLRGELKGVVTAFDVIRYSLKKEYREPILYREVLQ</sequence>
<reference evidence="4" key="1">
    <citation type="submission" date="2021-12" db="EMBL/GenBank/DDBJ databases">
        <authorList>
            <person name="Rodrigo-Torres L."/>
            <person name="Arahal R. D."/>
            <person name="Lucena T."/>
        </authorList>
    </citation>
    <scope>NUCLEOTIDE SEQUENCE</scope>
    <source>
        <strain evidence="4">CECT 8419</strain>
    </source>
</reference>
<dbReference type="Pfam" id="PF00571">
    <property type="entry name" value="CBS"/>
    <property type="match status" value="2"/>
</dbReference>
<evidence type="ECO:0000313" key="5">
    <source>
        <dbReference type="Proteomes" id="UP000837803"/>
    </source>
</evidence>
<proteinExistence type="predicted"/>
<dbReference type="SUPFAM" id="SSF54631">
    <property type="entry name" value="CBS-domain pair"/>
    <property type="match status" value="1"/>
</dbReference>
<organism evidence="4 5">
    <name type="scientific">Neolewinella maritima</name>
    <dbReference type="NCBI Taxonomy" id="1383882"/>
    <lineage>
        <taxon>Bacteria</taxon>
        <taxon>Pseudomonadati</taxon>
        <taxon>Bacteroidota</taxon>
        <taxon>Saprospiria</taxon>
        <taxon>Saprospirales</taxon>
        <taxon>Lewinellaceae</taxon>
        <taxon>Neolewinella</taxon>
    </lineage>
</organism>
<gene>
    <name evidence="4" type="primary">guaB_2</name>
    <name evidence="4" type="ORF">LEM8419_01958</name>
</gene>
<dbReference type="Gene3D" id="3.10.580.10">
    <property type="entry name" value="CBS-domain"/>
    <property type="match status" value="1"/>
</dbReference>
<dbReference type="PROSITE" id="PS51371">
    <property type="entry name" value="CBS"/>
    <property type="match status" value="2"/>
</dbReference>
<dbReference type="CDD" id="cd02205">
    <property type="entry name" value="CBS_pair_SF"/>
    <property type="match status" value="1"/>
</dbReference>
<evidence type="ECO:0000256" key="1">
    <source>
        <dbReference type="ARBA" id="ARBA00023122"/>
    </source>
</evidence>
<dbReference type="EMBL" id="CAKLPZ010000002">
    <property type="protein sequence ID" value="CAH1000934.1"/>
    <property type="molecule type" value="Genomic_DNA"/>
</dbReference>
<dbReference type="InterPro" id="IPR000644">
    <property type="entry name" value="CBS_dom"/>
</dbReference>
<dbReference type="InterPro" id="IPR046342">
    <property type="entry name" value="CBS_dom_sf"/>
</dbReference>
<keyword evidence="4" id="KW-0560">Oxidoreductase</keyword>
<evidence type="ECO:0000313" key="4">
    <source>
        <dbReference type="EMBL" id="CAH1000934.1"/>
    </source>
</evidence>
<dbReference type="PANTHER" id="PTHR43080:SF2">
    <property type="entry name" value="CBS DOMAIN-CONTAINING PROTEIN"/>
    <property type="match status" value="1"/>
</dbReference>
<dbReference type="InterPro" id="IPR051257">
    <property type="entry name" value="Diverse_CBS-Domain"/>
</dbReference>